<reference evidence="3 4" key="1">
    <citation type="submission" date="2019-07" db="EMBL/GenBank/DDBJ databases">
        <title>Genome sequencing for Ferrovibrio sp. K5.</title>
        <authorList>
            <person name="Park S.-J."/>
        </authorList>
    </citation>
    <scope>NUCLEOTIDE SEQUENCE [LARGE SCALE GENOMIC DNA]</scope>
    <source>
        <strain evidence="3 4">K5</strain>
    </source>
</reference>
<dbReference type="CDD" id="cd02440">
    <property type="entry name" value="AdoMet_MTases"/>
    <property type="match status" value="1"/>
</dbReference>
<dbReference type="Gene3D" id="3.40.50.150">
    <property type="entry name" value="Vaccinia Virus protein VP39"/>
    <property type="match status" value="1"/>
</dbReference>
<dbReference type="GO" id="GO:0008168">
    <property type="term" value="F:methyltransferase activity"/>
    <property type="evidence" value="ECO:0007669"/>
    <property type="project" value="UniProtKB-KW"/>
</dbReference>
<dbReference type="InterPro" id="IPR053173">
    <property type="entry name" value="SAM-binding_MTase"/>
</dbReference>
<sequence length="356" mass="38455">MNAININQDKLMALVGMAMGELSGANGGVMISVGNKLGLYKAMAGRGPMFPSELAQRAGCAERYVREWLNCNAAGGYINYNPETQKYELSPEQAMMLADDTSPVFIPNAWEVTASMWFDEVKTIAAFRTGKGIAWGDHHDRLYCGVAAFFRNGYAASLVPDWLPALTGMVPKLEAGAKVADIGCGHGHSTVLMAKAFPKSRFWGFDTHAASIAEAREVAKQQGVSDRITFEVIKAGDYPANGGYDLICFFDALHDMGFPEAAMKHAYKSLAPDGSVMLVEPFAHDKVEANFNPVGRLYYAGSTMLCCAHAISENGTHVLGAQAGQGKLAEIAKASGFTQFRRATETAFNLILEARR</sequence>
<dbReference type="Pfam" id="PF21320">
    <property type="entry name" value="WHD_Rv2258c"/>
    <property type="match status" value="1"/>
</dbReference>
<dbReference type="Gene3D" id="1.10.10.10">
    <property type="entry name" value="Winged helix-like DNA-binding domain superfamily/Winged helix DNA-binding domain"/>
    <property type="match status" value="1"/>
</dbReference>
<evidence type="ECO:0000313" key="4">
    <source>
        <dbReference type="Proteomes" id="UP000317496"/>
    </source>
</evidence>
<organism evidence="3 4">
    <name type="scientific">Ferrovibrio terrae</name>
    <dbReference type="NCBI Taxonomy" id="2594003"/>
    <lineage>
        <taxon>Bacteria</taxon>
        <taxon>Pseudomonadati</taxon>
        <taxon>Pseudomonadota</taxon>
        <taxon>Alphaproteobacteria</taxon>
        <taxon>Rhodospirillales</taxon>
        <taxon>Rhodospirillaceae</taxon>
        <taxon>Ferrovibrio</taxon>
    </lineage>
</organism>
<dbReference type="AlphaFoldDB" id="A0A516H091"/>
<keyword evidence="3" id="KW-0808">Transferase</keyword>
<keyword evidence="3" id="KW-0489">Methyltransferase</keyword>
<evidence type="ECO:0000259" key="1">
    <source>
        <dbReference type="Pfam" id="PF13847"/>
    </source>
</evidence>
<protein>
    <submittedName>
        <fullName evidence="3">Class I SAM-dependent methyltransferase</fullName>
    </submittedName>
</protein>
<evidence type="ECO:0000259" key="2">
    <source>
        <dbReference type="Pfam" id="PF21320"/>
    </source>
</evidence>
<dbReference type="GO" id="GO:0032259">
    <property type="term" value="P:methylation"/>
    <property type="evidence" value="ECO:0007669"/>
    <property type="project" value="UniProtKB-KW"/>
</dbReference>
<dbReference type="PANTHER" id="PTHR45128:SF2">
    <property type="entry name" value="METHYLTRANSFERASE DOMAIN-CONTAINING PROTEIN"/>
    <property type="match status" value="1"/>
</dbReference>
<dbReference type="InterPro" id="IPR036390">
    <property type="entry name" value="WH_DNA-bd_sf"/>
</dbReference>
<gene>
    <name evidence="3" type="ORF">FNB15_07915</name>
</gene>
<dbReference type="Proteomes" id="UP000317496">
    <property type="component" value="Chromosome"/>
</dbReference>
<dbReference type="RefSeq" id="WP_144068178.1">
    <property type="nucleotide sequence ID" value="NZ_CP041636.1"/>
</dbReference>
<name>A0A516H091_9PROT</name>
<dbReference type="OrthoDB" id="9801363at2"/>
<dbReference type="SUPFAM" id="SSF46785">
    <property type="entry name" value="Winged helix' DNA-binding domain"/>
    <property type="match status" value="1"/>
</dbReference>
<accession>A0A516H091</accession>
<evidence type="ECO:0000313" key="3">
    <source>
        <dbReference type="EMBL" id="QDO97197.1"/>
    </source>
</evidence>
<dbReference type="PANTHER" id="PTHR45128">
    <property type="entry name" value="METHYLTRANSFERASE TYPE 11"/>
    <property type="match status" value="1"/>
</dbReference>
<proteinExistence type="predicted"/>
<dbReference type="InterPro" id="IPR036388">
    <property type="entry name" value="WH-like_DNA-bd_sf"/>
</dbReference>
<keyword evidence="4" id="KW-1185">Reference proteome</keyword>
<dbReference type="KEGG" id="fer:FNB15_07915"/>
<dbReference type="Pfam" id="PF13847">
    <property type="entry name" value="Methyltransf_31"/>
    <property type="match status" value="1"/>
</dbReference>
<feature type="domain" description="Methyltransferase" evidence="1">
    <location>
        <begin position="174"/>
        <end position="311"/>
    </location>
</feature>
<dbReference type="SUPFAM" id="SSF53335">
    <property type="entry name" value="S-adenosyl-L-methionine-dependent methyltransferases"/>
    <property type="match status" value="1"/>
</dbReference>
<dbReference type="InterPro" id="IPR025714">
    <property type="entry name" value="Methyltranfer_dom"/>
</dbReference>
<dbReference type="InterPro" id="IPR029063">
    <property type="entry name" value="SAM-dependent_MTases_sf"/>
</dbReference>
<dbReference type="InterPro" id="IPR048711">
    <property type="entry name" value="WHD_Rv2258c"/>
</dbReference>
<feature type="domain" description="S-adenosylmethionine-dependent methyltransferase Rv2258c-like winged HTH" evidence="2">
    <location>
        <begin position="28"/>
        <end position="98"/>
    </location>
</feature>
<dbReference type="EMBL" id="CP041636">
    <property type="protein sequence ID" value="QDO97197.1"/>
    <property type="molecule type" value="Genomic_DNA"/>
</dbReference>